<proteinExistence type="predicted"/>
<name>A0A4Z0L5E1_9FLAO</name>
<reference evidence="3 4" key="1">
    <citation type="submission" date="2019-04" db="EMBL/GenBank/DDBJ databases">
        <title>Flavobacterium sp. strain DS2-A Genome sequencing and assembly.</title>
        <authorList>
            <person name="Kim I."/>
        </authorList>
    </citation>
    <scope>NUCLEOTIDE SEQUENCE [LARGE SCALE GENOMIC DNA]</scope>
    <source>
        <strain evidence="3 4">DS2-A</strain>
    </source>
</reference>
<gene>
    <name evidence="3" type="ORF">E4635_13455</name>
</gene>
<dbReference type="Gene3D" id="3.40.50.2000">
    <property type="entry name" value="Glycogen Phosphorylase B"/>
    <property type="match status" value="2"/>
</dbReference>
<keyword evidence="3" id="KW-0808">Transferase</keyword>
<dbReference type="InterPro" id="IPR001296">
    <property type="entry name" value="Glyco_trans_1"/>
</dbReference>
<dbReference type="CDD" id="cd03801">
    <property type="entry name" value="GT4_PimA-like"/>
    <property type="match status" value="1"/>
</dbReference>
<dbReference type="SUPFAM" id="SSF53756">
    <property type="entry name" value="UDP-Glycosyltransferase/glycogen phosphorylase"/>
    <property type="match status" value="1"/>
</dbReference>
<dbReference type="InterPro" id="IPR028098">
    <property type="entry name" value="Glyco_trans_4-like_N"/>
</dbReference>
<organism evidence="3 4">
    <name type="scientific">Flavobacterium humi</name>
    <dbReference type="NCBI Taxonomy" id="2562683"/>
    <lineage>
        <taxon>Bacteria</taxon>
        <taxon>Pseudomonadati</taxon>
        <taxon>Bacteroidota</taxon>
        <taxon>Flavobacteriia</taxon>
        <taxon>Flavobacteriales</taxon>
        <taxon>Flavobacteriaceae</taxon>
        <taxon>Flavobacterium</taxon>
    </lineage>
</organism>
<protein>
    <submittedName>
        <fullName evidence="3">Glycosyltransferase</fullName>
    </submittedName>
</protein>
<feature type="domain" description="Glycosyltransferase subfamily 4-like N-terminal" evidence="2">
    <location>
        <begin position="12"/>
        <end position="151"/>
    </location>
</feature>
<accession>A0A4Z0L5E1</accession>
<evidence type="ECO:0000313" key="4">
    <source>
        <dbReference type="Proteomes" id="UP000297407"/>
    </source>
</evidence>
<dbReference type="Pfam" id="PF00534">
    <property type="entry name" value="Glycos_transf_1"/>
    <property type="match status" value="1"/>
</dbReference>
<keyword evidence="4" id="KW-1185">Reference proteome</keyword>
<dbReference type="PANTHER" id="PTHR12526">
    <property type="entry name" value="GLYCOSYLTRANSFERASE"/>
    <property type="match status" value="1"/>
</dbReference>
<feature type="domain" description="Glycosyl transferase family 1" evidence="1">
    <location>
        <begin position="165"/>
        <end position="318"/>
    </location>
</feature>
<dbReference type="Pfam" id="PF13439">
    <property type="entry name" value="Glyco_transf_4"/>
    <property type="match status" value="1"/>
</dbReference>
<evidence type="ECO:0000259" key="2">
    <source>
        <dbReference type="Pfam" id="PF13439"/>
    </source>
</evidence>
<dbReference type="RefSeq" id="WP_135527214.1">
    <property type="nucleotide sequence ID" value="NZ_SRLH01000007.1"/>
</dbReference>
<dbReference type="AlphaFoldDB" id="A0A4Z0L5E1"/>
<dbReference type="EMBL" id="SRLH01000007">
    <property type="protein sequence ID" value="TGD57168.1"/>
    <property type="molecule type" value="Genomic_DNA"/>
</dbReference>
<dbReference type="Proteomes" id="UP000297407">
    <property type="component" value="Unassembled WGS sequence"/>
</dbReference>
<dbReference type="OrthoDB" id="823685at2"/>
<evidence type="ECO:0000313" key="3">
    <source>
        <dbReference type="EMBL" id="TGD57168.1"/>
    </source>
</evidence>
<dbReference type="GO" id="GO:0016757">
    <property type="term" value="F:glycosyltransferase activity"/>
    <property type="evidence" value="ECO:0007669"/>
    <property type="project" value="InterPro"/>
</dbReference>
<sequence>MKILQVIDTLDVGGAEKVFVDMCNILHENHQDVTALFLLEGGILKKNMHAGIPFYELHRNGKWSLKSMYKCSTILKQFDIVHCHSTHVYRYVRLISRLFSLKNTRIIFQNHHGIIAINNKVPLFFTSILKPDYYIGVSDLLIQWGIHEMKIRKDRTFLLENIIIKQEIIKKTGILKPYDLLLVSNIKENKNQLLAVQVAEKLDLSLLLVGKVQDEKYNAVLHEASTAKVAFATDCDNVQPVLGEAKLGLHTSLYETGPLVLIEYLAQGMPFLSYETGEVAKMLKPYFPEYFIDNFDCGQWAERVTKLLSQDADTEKMQQVFEKYFGAAQYFNKLIAIYQCIKN</sequence>
<evidence type="ECO:0000259" key="1">
    <source>
        <dbReference type="Pfam" id="PF00534"/>
    </source>
</evidence>
<comment type="caution">
    <text evidence="3">The sequence shown here is derived from an EMBL/GenBank/DDBJ whole genome shotgun (WGS) entry which is preliminary data.</text>
</comment>